<dbReference type="OrthoDB" id="5243635at2"/>
<reference evidence="1 2" key="1">
    <citation type="submission" date="2019-02" db="EMBL/GenBank/DDBJ databases">
        <title>Draft genome sequences of novel Actinobacteria.</title>
        <authorList>
            <person name="Sahin N."/>
            <person name="Ay H."/>
            <person name="Saygin H."/>
        </authorList>
    </citation>
    <scope>NUCLEOTIDE SEQUENCE [LARGE SCALE GENOMIC DNA]</scope>
    <source>
        <strain evidence="1 2">16K104</strain>
    </source>
</reference>
<gene>
    <name evidence="1" type="ORF">E1218_27610</name>
</gene>
<keyword evidence="2" id="KW-1185">Reference proteome</keyword>
<accession>A0A4R4WEV7</accession>
<dbReference type="RefSeq" id="WP_132325403.1">
    <property type="nucleotide sequence ID" value="NZ_SMKR01000150.1"/>
</dbReference>
<dbReference type="AlphaFoldDB" id="A0A4R4WEV7"/>
<evidence type="ECO:0000313" key="2">
    <source>
        <dbReference type="Proteomes" id="UP000295172"/>
    </source>
</evidence>
<evidence type="ECO:0000313" key="1">
    <source>
        <dbReference type="EMBL" id="TDD17578.1"/>
    </source>
</evidence>
<dbReference type="EMBL" id="SMKR01000150">
    <property type="protein sequence ID" value="TDD17578.1"/>
    <property type="molecule type" value="Genomic_DNA"/>
</dbReference>
<proteinExistence type="predicted"/>
<sequence>MIEVRAAQLDDVGAVREMGLKTSPVAYGGLVPEEFLVDGLAQWWSTEAVERGIPTAISATS</sequence>
<dbReference type="Proteomes" id="UP000295172">
    <property type="component" value="Unassembled WGS sequence"/>
</dbReference>
<name>A0A4R4WEV7_9ACTN</name>
<dbReference type="Gene3D" id="3.40.630.30">
    <property type="match status" value="1"/>
</dbReference>
<protein>
    <recommendedName>
        <fullName evidence="3">GNAT family N-acetyltransferase</fullName>
    </recommendedName>
</protein>
<evidence type="ECO:0008006" key="3">
    <source>
        <dbReference type="Google" id="ProtNLM"/>
    </source>
</evidence>
<comment type="caution">
    <text evidence="1">The sequence shown here is derived from an EMBL/GenBank/DDBJ whole genome shotgun (WGS) entry which is preliminary data.</text>
</comment>
<organism evidence="1 2">
    <name type="scientific">Kribbella turkmenica</name>
    <dbReference type="NCBI Taxonomy" id="2530375"/>
    <lineage>
        <taxon>Bacteria</taxon>
        <taxon>Bacillati</taxon>
        <taxon>Actinomycetota</taxon>
        <taxon>Actinomycetes</taxon>
        <taxon>Propionibacteriales</taxon>
        <taxon>Kribbellaceae</taxon>
        <taxon>Kribbella</taxon>
    </lineage>
</organism>